<proteinExistence type="predicted"/>
<organism evidence="1 2">
    <name type="scientific">Mycolicibacterium agri</name>
    <name type="common">Mycobacterium agri</name>
    <dbReference type="NCBI Taxonomy" id="36811"/>
    <lineage>
        <taxon>Bacteria</taxon>
        <taxon>Bacillati</taxon>
        <taxon>Actinomycetota</taxon>
        <taxon>Actinomycetes</taxon>
        <taxon>Mycobacteriales</taxon>
        <taxon>Mycobacteriaceae</taxon>
        <taxon>Mycolicibacterium</taxon>
    </lineage>
</organism>
<dbReference type="EMBL" id="BLKS01000001">
    <property type="protein sequence ID" value="GFG48751.1"/>
    <property type="molecule type" value="Genomic_DNA"/>
</dbReference>
<comment type="caution">
    <text evidence="1">The sequence shown here is derived from an EMBL/GenBank/DDBJ whole genome shotgun (WGS) entry which is preliminary data.</text>
</comment>
<dbReference type="AlphaFoldDB" id="A0A7I9VTK3"/>
<protein>
    <submittedName>
        <fullName evidence="1">Uncharacterized protein</fullName>
    </submittedName>
</protein>
<gene>
    <name evidence="1" type="ORF">MAGR_01920</name>
</gene>
<evidence type="ECO:0000313" key="1">
    <source>
        <dbReference type="EMBL" id="GFG48751.1"/>
    </source>
</evidence>
<dbReference type="Proteomes" id="UP000465302">
    <property type="component" value="Unassembled WGS sequence"/>
</dbReference>
<reference evidence="1 2" key="1">
    <citation type="journal article" date="2019" name="Emerg. Microbes Infect.">
        <title>Comprehensive subspecies identification of 175 nontuberculous mycobacteria species based on 7547 genomic profiles.</title>
        <authorList>
            <person name="Matsumoto Y."/>
            <person name="Kinjo T."/>
            <person name="Motooka D."/>
            <person name="Nabeya D."/>
            <person name="Jung N."/>
            <person name="Uechi K."/>
            <person name="Horii T."/>
            <person name="Iida T."/>
            <person name="Fujita J."/>
            <person name="Nakamura S."/>
        </authorList>
    </citation>
    <scope>NUCLEOTIDE SEQUENCE [LARGE SCALE GENOMIC DNA]</scope>
    <source>
        <strain evidence="1 2">JCM 6377</strain>
    </source>
</reference>
<evidence type="ECO:0000313" key="2">
    <source>
        <dbReference type="Proteomes" id="UP000465302"/>
    </source>
</evidence>
<accession>A0A7I9VTK3</accession>
<name>A0A7I9VTK3_MYCAG</name>
<sequence>MPAPPALGAGPACGGDLLGCRRAVVHGIVDDLVGGPGAQADKIPIARQVAGSMLMRWANLPTNWVG</sequence>